<accession>A0AA38GZL9</accession>
<dbReference type="FunFam" id="1.50.10.20:FF:000012">
    <property type="entry name" value="Geranylgeranyl transferase type-2 subunit beta"/>
    <property type="match status" value="1"/>
</dbReference>
<sequence>MSKILDIPLHVSYIQNLDKKKDFGYHLTEHLRLNGVYWGLTALFIMSREDALDRAEMIHYVKRCWDEEAAGTFGAHPGHDGHILATLSAIQIMAMQDALDEVDTDRVVQFLLSLIRPDGAVAGDSFGETDTRFSYILIQCLTLLGRMDVLDRDIHRLAREAILENIRGSMNFDGGFGTEPGAESHGGQVWVCVAALALLDRLDVVDRDLLGAWLSERQLPNGGLNGRPEKLEDVCYSWWDVAALSILGRLHWINRDKLIAFIIGAQDLEGGGIADRPGDWVDVFHTVFGLAGLSLVGYPGLEDIDPLYCMPAKVIRRMGIEKGYTALSRMSST</sequence>
<name>A0AA38GZL9_9TREE</name>
<organism evidence="13 14">
    <name type="scientific">Dioszegia hungarica</name>
    <dbReference type="NCBI Taxonomy" id="4972"/>
    <lineage>
        <taxon>Eukaryota</taxon>
        <taxon>Fungi</taxon>
        <taxon>Dikarya</taxon>
        <taxon>Basidiomycota</taxon>
        <taxon>Agaricomycotina</taxon>
        <taxon>Tremellomycetes</taxon>
        <taxon>Tremellales</taxon>
        <taxon>Bulleribasidiaceae</taxon>
        <taxon>Dioszegia</taxon>
    </lineage>
</organism>
<protein>
    <recommendedName>
        <fullName evidence="10 11">Geranylgeranyl transferase type-2 subunit beta</fullName>
        <ecNumber evidence="3 11">2.5.1.60</ecNumber>
    </recommendedName>
</protein>
<comment type="cofactor">
    <cofactor evidence="11">
        <name>Zn(2+)</name>
        <dbReference type="ChEBI" id="CHEBI:29105"/>
    </cofactor>
    <text evidence="11">Binds 1 zinc ion per subunit.</text>
</comment>
<evidence type="ECO:0000256" key="2">
    <source>
        <dbReference type="ARBA" id="ARBA00011355"/>
    </source>
</evidence>
<gene>
    <name evidence="13" type="ORF">MKK02DRAFT_21104</name>
</gene>
<evidence type="ECO:0000256" key="5">
    <source>
        <dbReference type="ARBA" id="ARBA00022679"/>
    </source>
</evidence>
<dbReference type="CDD" id="cd02894">
    <property type="entry name" value="GGTase-II"/>
    <property type="match status" value="1"/>
</dbReference>
<evidence type="ECO:0000313" key="14">
    <source>
        <dbReference type="Proteomes" id="UP001164286"/>
    </source>
</evidence>
<dbReference type="Gene3D" id="1.50.10.20">
    <property type="match status" value="1"/>
</dbReference>
<evidence type="ECO:0000313" key="13">
    <source>
        <dbReference type="EMBL" id="KAI9631833.1"/>
    </source>
</evidence>
<evidence type="ECO:0000256" key="4">
    <source>
        <dbReference type="ARBA" id="ARBA00022602"/>
    </source>
</evidence>
<dbReference type="PANTHER" id="PTHR11774">
    <property type="entry name" value="GERANYLGERANYL TRANSFERASE TYPE BETA SUBUNIT"/>
    <property type="match status" value="1"/>
</dbReference>
<dbReference type="InterPro" id="IPR008930">
    <property type="entry name" value="Terpenoid_cyclase/PrenylTrfase"/>
</dbReference>
<keyword evidence="6 11" id="KW-0479">Metal-binding</keyword>
<evidence type="ECO:0000256" key="10">
    <source>
        <dbReference type="ARBA" id="ARBA00069127"/>
    </source>
</evidence>
<dbReference type="EC" id="2.5.1.60" evidence="3 11"/>
<evidence type="ECO:0000256" key="3">
    <source>
        <dbReference type="ARBA" id="ARBA00012656"/>
    </source>
</evidence>
<dbReference type="GO" id="GO:0004663">
    <property type="term" value="F:Rab geranylgeranyltransferase activity"/>
    <property type="evidence" value="ECO:0007669"/>
    <property type="project" value="UniProtKB-UniRule"/>
</dbReference>
<comment type="caution">
    <text evidence="13">The sequence shown here is derived from an EMBL/GenBank/DDBJ whole genome shotgun (WGS) entry which is preliminary data.</text>
</comment>
<dbReference type="InterPro" id="IPR045089">
    <property type="entry name" value="PGGT1B-like"/>
</dbReference>
<keyword evidence="5 11" id="KW-0808">Transferase</keyword>
<comment type="similarity">
    <text evidence="1 11">Belongs to the protein prenyltransferase subunit beta family.</text>
</comment>
<comment type="subunit">
    <text evidence="2">Heterodimer of an alpha and a beta subunit.</text>
</comment>
<evidence type="ECO:0000256" key="6">
    <source>
        <dbReference type="ARBA" id="ARBA00022723"/>
    </source>
</evidence>
<feature type="domain" description="Prenyltransferase alpha-alpha toroid" evidence="12">
    <location>
        <begin position="7"/>
        <end position="310"/>
    </location>
</feature>
<proteinExistence type="inferred from homology"/>
<dbReference type="EMBL" id="JAKWFO010000016">
    <property type="protein sequence ID" value="KAI9631833.1"/>
    <property type="molecule type" value="Genomic_DNA"/>
</dbReference>
<evidence type="ECO:0000256" key="8">
    <source>
        <dbReference type="ARBA" id="ARBA00022833"/>
    </source>
</evidence>
<dbReference type="GeneID" id="77725564"/>
<dbReference type="RefSeq" id="XP_052941610.1">
    <property type="nucleotide sequence ID" value="XM_053086363.1"/>
</dbReference>
<keyword evidence="4 11" id="KW-0637">Prenyltransferase</keyword>
<evidence type="ECO:0000259" key="12">
    <source>
        <dbReference type="Pfam" id="PF00432"/>
    </source>
</evidence>
<reference evidence="13" key="1">
    <citation type="journal article" date="2022" name="G3 (Bethesda)">
        <title>High quality genome of the basidiomycete yeast Dioszegia hungarica PDD-24b-2 isolated from cloud water.</title>
        <authorList>
            <person name="Jarrige D."/>
            <person name="Haridas S."/>
            <person name="Bleykasten-Grosshans C."/>
            <person name="Joly M."/>
            <person name="Nadalig T."/>
            <person name="Sancelme M."/>
            <person name="Vuilleumier S."/>
            <person name="Grigoriev I.V."/>
            <person name="Amato P."/>
            <person name="Bringel F."/>
        </authorList>
    </citation>
    <scope>NUCLEOTIDE SEQUENCE</scope>
    <source>
        <strain evidence="13">PDD-24b-2</strain>
    </source>
</reference>
<keyword evidence="7" id="KW-0677">Repeat</keyword>
<comment type="catalytic activity">
    <reaction evidence="9 11">
        <text>geranylgeranyl diphosphate + L-cysteinyl-[protein] = S-geranylgeranyl-L-cysteinyl-[protein] + diphosphate</text>
        <dbReference type="Rhea" id="RHEA:21240"/>
        <dbReference type="Rhea" id="RHEA-COMP:10131"/>
        <dbReference type="Rhea" id="RHEA-COMP:11537"/>
        <dbReference type="ChEBI" id="CHEBI:29950"/>
        <dbReference type="ChEBI" id="CHEBI:33019"/>
        <dbReference type="ChEBI" id="CHEBI:57533"/>
        <dbReference type="ChEBI" id="CHEBI:86021"/>
        <dbReference type="EC" id="2.5.1.60"/>
    </reaction>
</comment>
<evidence type="ECO:0000256" key="9">
    <source>
        <dbReference type="ARBA" id="ARBA00047658"/>
    </source>
</evidence>
<evidence type="ECO:0000256" key="11">
    <source>
        <dbReference type="RuleBase" id="RU365076"/>
    </source>
</evidence>
<keyword evidence="8 11" id="KW-0862">Zinc</keyword>
<dbReference type="SUPFAM" id="SSF48239">
    <property type="entry name" value="Terpenoid cyclases/Protein prenyltransferases"/>
    <property type="match status" value="1"/>
</dbReference>
<dbReference type="GO" id="GO:0072657">
    <property type="term" value="P:protein localization to membrane"/>
    <property type="evidence" value="ECO:0007669"/>
    <property type="project" value="UniProtKB-ARBA"/>
</dbReference>
<dbReference type="PANTHER" id="PTHR11774:SF11">
    <property type="entry name" value="GERANYLGERANYL TRANSFERASE TYPE-2 SUBUNIT BETA"/>
    <property type="match status" value="1"/>
</dbReference>
<dbReference type="AlphaFoldDB" id="A0AA38GZL9"/>
<comment type="function">
    <text evidence="11">Catalyzes the transfer of a geranylgeranyl moiety from geranylgeranyl diphosphate to both cysteines of proteins with the C-terminal sequence -XXCC, -XCXC and -CCXX.</text>
</comment>
<evidence type="ECO:0000256" key="1">
    <source>
        <dbReference type="ARBA" id="ARBA00010497"/>
    </source>
</evidence>
<dbReference type="Proteomes" id="UP001164286">
    <property type="component" value="Unassembled WGS sequence"/>
</dbReference>
<keyword evidence="14" id="KW-1185">Reference proteome</keyword>
<evidence type="ECO:0000256" key="7">
    <source>
        <dbReference type="ARBA" id="ARBA00022737"/>
    </source>
</evidence>
<dbReference type="InterPro" id="IPR001330">
    <property type="entry name" value="Prenyltrans"/>
</dbReference>
<dbReference type="GO" id="GO:0005968">
    <property type="term" value="C:Rab-protein geranylgeranyltransferase complex"/>
    <property type="evidence" value="ECO:0007669"/>
    <property type="project" value="UniProtKB-UniRule"/>
</dbReference>
<dbReference type="GO" id="GO:0046872">
    <property type="term" value="F:metal ion binding"/>
    <property type="evidence" value="ECO:0007669"/>
    <property type="project" value="UniProtKB-KW"/>
</dbReference>
<dbReference type="InterPro" id="IPR026873">
    <property type="entry name" value="Ptb1"/>
</dbReference>
<dbReference type="Pfam" id="PF00432">
    <property type="entry name" value="Prenyltrans"/>
    <property type="match status" value="1"/>
</dbReference>